<comment type="caution">
    <text evidence="10">The sequence shown here is derived from an EMBL/GenBank/DDBJ whole genome shotgun (WGS) entry which is preliminary data.</text>
</comment>
<name>A0A9R1WAA9_LACSA</name>
<keyword evidence="2" id="KW-0479">Metal-binding</keyword>
<dbReference type="GO" id="GO:0009791">
    <property type="term" value="P:post-embryonic development"/>
    <property type="evidence" value="ECO:0007669"/>
    <property type="project" value="UniProtKB-ARBA"/>
</dbReference>
<keyword evidence="11" id="KW-1185">Reference proteome</keyword>
<gene>
    <name evidence="10" type="ORF">LSAT_V11C200068010</name>
</gene>
<dbReference type="InterPro" id="IPR003656">
    <property type="entry name" value="Znf_BED"/>
</dbReference>
<dbReference type="GO" id="GO:0005634">
    <property type="term" value="C:nucleus"/>
    <property type="evidence" value="ECO:0007669"/>
    <property type="project" value="UniProtKB-SubCell"/>
</dbReference>
<evidence type="ECO:0000256" key="7">
    <source>
        <dbReference type="ARBA" id="ARBA00023242"/>
    </source>
</evidence>
<evidence type="ECO:0000256" key="6">
    <source>
        <dbReference type="ARBA" id="ARBA00023163"/>
    </source>
</evidence>
<proteinExistence type="predicted"/>
<keyword evidence="3 8" id="KW-0863">Zinc-finger</keyword>
<dbReference type="GO" id="GO:0008270">
    <property type="term" value="F:zinc ion binding"/>
    <property type="evidence" value="ECO:0007669"/>
    <property type="project" value="UniProtKB-KW"/>
</dbReference>
<evidence type="ECO:0000256" key="2">
    <source>
        <dbReference type="ARBA" id="ARBA00022723"/>
    </source>
</evidence>
<dbReference type="EMBL" id="NBSK02000002">
    <property type="protein sequence ID" value="KAJ0222937.1"/>
    <property type="molecule type" value="Genomic_DNA"/>
</dbReference>
<evidence type="ECO:0000256" key="1">
    <source>
        <dbReference type="ARBA" id="ARBA00004123"/>
    </source>
</evidence>
<evidence type="ECO:0000256" key="8">
    <source>
        <dbReference type="PROSITE-ProRule" id="PRU00027"/>
    </source>
</evidence>
<evidence type="ECO:0000256" key="5">
    <source>
        <dbReference type="ARBA" id="ARBA00023015"/>
    </source>
</evidence>
<dbReference type="GO" id="GO:0003677">
    <property type="term" value="F:DNA binding"/>
    <property type="evidence" value="ECO:0007669"/>
    <property type="project" value="InterPro"/>
</dbReference>
<evidence type="ECO:0000313" key="11">
    <source>
        <dbReference type="Proteomes" id="UP000235145"/>
    </source>
</evidence>
<dbReference type="PANTHER" id="PTHR46481:SF10">
    <property type="entry name" value="ZINC FINGER BED DOMAIN-CONTAINING PROTEIN 39"/>
    <property type="match status" value="1"/>
</dbReference>
<dbReference type="SMART" id="SM00614">
    <property type="entry name" value="ZnF_BED"/>
    <property type="match status" value="1"/>
</dbReference>
<keyword evidence="6" id="KW-0804">Transcription</keyword>
<dbReference type="Pfam" id="PF02892">
    <property type="entry name" value="zf-BED"/>
    <property type="match status" value="1"/>
</dbReference>
<dbReference type="PANTHER" id="PTHR46481">
    <property type="entry name" value="ZINC FINGER BED DOMAIN-CONTAINING PROTEIN 4"/>
    <property type="match status" value="1"/>
</dbReference>
<dbReference type="PROSITE" id="PS50808">
    <property type="entry name" value="ZF_BED"/>
    <property type="match status" value="1"/>
</dbReference>
<protein>
    <recommendedName>
        <fullName evidence="9">BED-type domain-containing protein</fullName>
    </recommendedName>
</protein>
<sequence>MKQKRKKKTSKAWDGFTIVALSNGTKNAQCNHCKTKLTYGDSGTTSSLKRHLLICKPHKDYEEKHNLLNFPHTRSDGDAGHGKLPSLIMPDAKYDSNKMREAIATWVLGTEQPFSVVEDDLFVHMMKTATPLFEKTSRTSTKQIVLRYTSMRKNTKSSYKSSLKN</sequence>
<keyword evidence="5" id="KW-0805">Transcription regulation</keyword>
<evidence type="ECO:0000259" key="9">
    <source>
        <dbReference type="PROSITE" id="PS50808"/>
    </source>
</evidence>
<dbReference type="SUPFAM" id="SSF57667">
    <property type="entry name" value="beta-beta-alpha zinc fingers"/>
    <property type="match status" value="1"/>
</dbReference>
<keyword evidence="7" id="KW-0539">Nucleus</keyword>
<evidence type="ECO:0000256" key="4">
    <source>
        <dbReference type="ARBA" id="ARBA00022833"/>
    </source>
</evidence>
<dbReference type="InterPro" id="IPR052035">
    <property type="entry name" value="ZnF_BED_domain_contain"/>
</dbReference>
<dbReference type="Proteomes" id="UP000235145">
    <property type="component" value="Unassembled WGS sequence"/>
</dbReference>
<evidence type="ECO:0000313" key="10">
    <source>
        <dbReference type="EMBL" id="KAJ0222937.1"/>
    </source>
</evidence>
<feature type="domain" description="BED-type" evidence="9">
    <location>
        <begin position="7"/>
        <end position="65"/>
    </location>
</feature>
<accession>A0A9R1WAA9</accession>
<comment type="subcellular location">
    <subcellularLocation>
        <location evidence="1">Nucleus</location>
    </subcellularLocation>
</comment>
<dbReference type="InterPro" id="IPR036236">
    <property type="entry name" value="Znf_C2H2_sf"/>
</dbReference>
<evidence type="ECO:0000256" key="3">
    <source>
        <dbReference type="ARBA" id="ARBA00022771"/>
    </source>
</evidence>
<organism evidence="10 11">
    <name type="scientific">Lactuca sativa</name>
    <name type="common">Garden lettuce</name>
    <dbReference type="NCBI Taxonomy" id="4236"/>
    <lineage>
        <taxon>Eukaryota</taxon>
        <taxon>Viridiplantae</taxon>
        <taxon>Streptophyta</taxon>
        <taxon>Embryophyta</taxon>
        <taxon>Tracheophyta</taxon>
        <taxon>Spermatophyta</taxon>
        <taxon>Magnoliopsida</taxon>
        <taxon>eudicotyledons</taxon>
        <taxon>Gunneridae</taxon>
        <taxon>Pentapetalae</taxon>
        <taxon>asterids</taxon>
        <taxon>campanulids</taxon>
        <taxon>Asterales</taxon>
        <taxon>Asteraceae</taxon>
        <taxon>Cichorioideae</taxon>
        <taxon>Cichorieae</taxon>
        <taxon>Lactucinae</taxon>
        <taxon>Lactuca</taxon>
    </lineage>
</organism>
<keyword evidence="4" id="KW-0862">Zinc</keyword>
<dbReference type="AlphaFoldDB" id="A0A9R1WAA9"/>
<reference evidence="10 11" key="1">
    <citation type="journal article" date="2017" name="Nat. Commun.">
        <title>Genome assembly with in vitro proximity ligation data and whole-genome triplication in lettuce.</title>
        <authorList>
            <person name="Reyes-Chin-Wo S."/>
            <person name="Wang Z."/>
            <person name="Yang X."/>
            <person name="Kozik A."/>
            <person name="Arikit S."/>
            <person name="Song C."/>
            <person name="Xia L."/>
            <person name="Froenicke L."/>
            <person name="Lavelle D.O."/>
            <person name="Truco M.J."/>
            <person name="Xia R."/>
            <person name="Zhu S."/>
            <person name="Xu C."/>
            <person name="Xu H."/>
            <person name="Xu X."/>
            <person name="Cox K."/>
            <person name="Korf I."/>
            <person name="Meyers B.C."/>
            <person name="Michelmore R.W."/>
        </authorList>
    </citation>
    <scope>NUCLEOTIDE SEQUENCE [LARGE SCALE GENOMIC DNA]</scope>
    <source>
        <strain evidence="11">cv. Salinas</strain>
        <tissue evidence="10">Seedlings</tissue>
    </source>
</reference>